<evidence type="ECO:0000256" key="12">
    <source>
        <dbReference type="SAM" id="Phobius"/>
    </source>
</evidence>
<keyword evidence="4" id="KW-1003">Cell membrane</keyword>
<dbReference type="Gene3D" id="3.30.565.10">
    <property type="entry name" value="Histidine kinase-like ATPase, C-terminal domain"/>
    <property type="match status" value="1"/>
</dbReference>
<keyword evidence="10" id="KW-0902">Two-component regulatory system</keyword>
<protein>
    <recommendedName>
        <fullName evidence="3">histidine kinase</fullName>
        <ecNumber evidence="3">2.7.13.3</ecNumber>
    </recommendedName>
</protein>
<keyword evidence="9" id="KW-0067">ATP-binding</keyword>
<dbReference type="Proteomes" id="UP000261905">
    <property type="component" value="Unassembled WGS sequence"/>
</dbReference>
<evidence type="ECO:0000256" key="3">
    <source>
        <dbReference type="ARBA" id="ARBA00012438"/>
    </source>
</evidence>
<evidence type="ECO:0000256" key="10">
    <source>
        <dbReference type="ARBA" id="ARBA00023012"/>
    </source>
</evidence>
<reference evidence="15 16" key="1">
    <citation type="submission" date="2018-08" db="EMBL/GenBank/DDBJ databases">
        <title>Paenibacillus sp. M4BSY-1, whole genome shotgun sequence.</title>
        <authorList>
            <person name="Tuo L."/>
        </authorList>
    </citation>
    <scope>NUCLEOTIDE SEQUENCE [LARGE SCALE GENOMIC DNA]</scope>
    <source>
        <strain evidence="15 16">M4BSY-1</strain>
    </source>
</reference>
<dbReference type="AlphaFoldDB" id="A0A371PFR8"/>
<evidence type="ECO:0000256" key="7">
    <source>
        <dbReference type="ARBA" id="ARBA00022741"/>
    </source>
</evidence>
<dbReference type="SUPFAM" id="SSF158472">
    <property type="entry name" value="HAMP domain-like"/>
    <property type="match status" value="1"/>
</dbReference>
<sequence>MKTLKKLFNNSSLLQKLLVIFLTVTITPLIFITVFFYDRTEQRLLELTYENMSSSNQQISSNVNAHLNNLRQISSLIYTDETLQAYLTQTYTNDYSFVEAYRYIDGLLYSLLTANNNIASINLYVDNKTLPEDGLFLKHITLENLPLEYLIQLQQTYGNNIFSNVIQDKNGKNVIYLGRILNFNTQSQFYGMVTIGLYEELLYKLIEKEEQNKSVYLLNEKNQIISASDKSLLNLSFSAAIGPELSVNQEVVTINGDPHLLVYNTMLHGWKTVSLTPIDEIMRSSRQTAMQIVVIALFSLVLSILMIIVIAKYLSLRLRKLNRQAAQVEQGNFTPLLTDSSKDEIGQLSAAFNKMSTRLKDLIEKLYVKELAKRDAELYALQSQINPHFLYNTLSGISSLAIQNNDIEVSKIVNHLARFYQTSLNMGHQYITLEKEIALTKHYLAIQHMRFEDSFIERWEVDESLSTYETIKLLLQPFVENAINHAIDDDQQCLEISIRVYQSMHVGVPALLLEVEDDGCGMSSEQVETLLSSESKAGYGIKNVHERVQLAYGENYGVTIHSEAGLGTKITIMLPLQQQN</sequence>
<proteinExistence type="predicted"/>
<dbReference type="PRINTS" id="PR00344">
    <property type="entry name" value="BCTRLSENSOR"/>
</dbReference>
<feature type="transmembrane region" description="Helical" evidence="12">
    <location>
        <begin position="17"/>
        <end position="37"/>
    </location>
</feature>
<dbReference type="PROSITE" id="PS50885">
    <property type="entry name" value="HAMP"/>
    <property type="match status" value="1"/>
</dbReference>
<keyword evidence="5" id="KW-0597">Phosphoprotein</keyword>
<evidence type="ECO:0000259" key="13">
    <source>
        <dbReference type="PROSITE" id="PS50109"/>
    </source>
</evidence>
<dbReference type="SMART" id="SM00387">
    <property type="entry name" value="HATPase_c"/>
    <property type="match status" value="1"/>
</dbReference>
<name>A0A371PFR8_9BACL</name>
<keyword evidence="11 12" id="KW-0472">Membrane</keyword>
<keyword evidence="12" id="KW-1133">Transmembrane helix</keyword>
<dbReference type="SUPFAM" id="SSF55874">
    <property type="entry name" value="ATPase domain of HSP90 chaperone/DNA topoisomerase II/histidine kinase"/>
    <property type="match status" value="1"/>
</dbReference>
<evidence type="ECO:0000256" key="8">
    <source>
        <dbReference type="ARBA" id="ARBA00022777"/>
    </source>
</evidence>
<keyword evidence="8 15" id="KW-0418">Kinase</keyword>
<dbReference type="Pfam" id="PF02518">
    <property type="entry name" value="HATPase_c"/>
    <property type="match status" value="1"/>
</dbReference>
<dbReference type="PROSITE" id="PS50109">
    <property type="entry name" value="HIS_KIN"/>
    <property type="match status" value="1"/>
</dbReference>
<keyword evidence="16" id="KW-1185">Reference proteome</keyword>
<dbReference type="PANTHER" id="PTHR34220:SF7">
    <property type="entry name" value="SENSOR HISTIDINE KINASE YPDA"/>
    <property type="match status" value="1"/>
</dbReference>
<evidence type="ECO:0000256" key="1">
    <source>
        <dbReference type="ARBA" id="ARBA00000085"/>
    </source>
</evidence>
<dbReference type="Pfam" id="PF00672">
    <property type="entry name" value="HAMP"/>
    <property type="match status" value="1"/>
</dbReference>
<dbReference type="SMART" id="SM00304">
    <property type="entry name" value="HAMP"/>
    <property type="match status" value="1"/>
</dbReference>
<dbReference type="CDD" id="cd06225">
    <property type="entry name" value="HAMP"/>
    <property type="match status" value="1"/>
</dbReference>
<dbReference type="InterPro" id="IPR003594">
    <property type="entry name" value="HATPase_dom"/>
</dbReference>
<dbReference type="InterPro" id="IPR005467">
    <property type="entry name" value="His_kinase_dom"/>
</dbReference>
<dbReference type="PANTHER" id="PTHR34220">
    <property type="entry name" value="SENSOR HISTIDINE KINASE YPDA"/>
    <property type="match status" value="1"/>
</dbReference>
<dbReference type="Gene3D" id="6.10.340.10">
    <property type="match status" value="1"/>
</dbReference>
<dbReference type="InterPro" id="IPR010559">
    <property type="entry name" value="Sig_transdc_His_kin_internal"/>
</dbReference>
<dbReference type="RefSeq" id="WP_116046453.1">
    <property type="nucleotide sequence ID" value="NZ_QUBQ01000002.1"/>
</dbReference>
<dbReference type="InterPro" id="IPR004358">
    <property type="entry name" value="Sig_transdc_His_kin-like_C"/>
</dbReference>
<keyword evidence="6" id="KW-0808">Transferase</keyword>
<comment type="subcellular location">
    <subcellularLocation>
        <location evidence="2">Cell membrane</location>
        <topology evidence="2">Multi-pass membrane protein</topology>
    </subcellularLocation>
</comment>
<feature type="domain" description="HAMP" evidence="14">
    <location>
        <begin position="312"/>
        <end position="364"/>
    </location>
</feature>
<comment type="caution">
    <text evidence="15">The sequence shown here is derived from an EMBL/GenBank/DDBJ whole genome shotgun (WGS) entry which is preliminary data.</text>
</comment>
<evidence type="ECO:0000256" key="4">
    <source>
        <dbReference type="ARBA" id="ARBA00022475"/>
    </source>
</evidence>
<evidence type="ECO:0000256" key="9">
    <source>
        <dbReference type="ARBA" id="ARBA00022840"/>
    </source>
</evidence>
<feature type="transmembrane region" description="Helical" evidence="12">
    <location>
        <begin position="292"/>
        <end position="314"/>
    </location>
</feature>
<keyword evidence="12" id="KW-0812">Transmembrane</keyword>
<dbReference type="InterPro" id="IPR050640">
    <property type="entry name" value="Bact_2-comp_sensor_kinase"/>
</dbReference>
<dbReference type="GO" id="GO:0000155">
    <property type="term" value="F:phosphorelay sensor kinase activity"/>
    <property type="evidence" value="ECO:0007669"/>
    <property type="project" value="InterPro"/>
</dbReference>
<keyword evidence="7" id="KW-0547">Nucleotide-binding</keyword>
<feature type="domain" description="Histidine kinase" evidence="13">
    <location>
        <begin position="471"/>
        <end position="578"/>
    </location>
</feature>
<organism evidence="15 16">
    <name type="scientific">Paenibacillus paeoniae</name>
    <dbReference type="NCBI Taxonomy" id="2292705"/>
    <lineage>
        <taxon>Bacteria</taxon>
        <taxon>Bacillati</taxon>
        <taxon>Bacillota</taxon>
        <taxon>Bacilli</taxon>
        <taxon>Bacillales</taxon>
        <taxon>Paenibacillaceae</taxon>
        <taxon>Paenibacillus</taxon>
    </lineage>
</organism>
<comment type="catalytic activity">
    <reaction evidence="1">
        <text>ATP + protein L-histidine = ADP + protein N-phospho-L-histidine.</text>
        <dbReference type="EC" id="2.7.13.3"/>
    </reaction>
</comment>
<dbReference type="InterPro" id="IPR003660">
    <property type="entry name" value="HAMP_dom"/>
</dbReference>
<gene>
    <name evidence="15" type="ORF">DX130_14200</name>
</gene>
<dbReference type="Pfam" id="PF06580">
    <property type="entry name" value="His_kinase"/>
    <property type="match status" value="1"/>
</dbReference>
<dbReference type="GO" id="GO:0005524">
    <property type="term" value="F:ATP binding"/>
    <property type="evidence" value="ECO:0007669"/>
    <property type="project" value="UniProtKB-KW"/>
</dbReference>
<accession>A0A371PFR8</accession>
<dbReference type="EMBL" id="QUBQ01000002">
    <property type="protein sequence ID" value="REK74809.1"/>
    <property type="molecule type" value="Genomic_DNA"/>
</dbReference>
<evidence type="ECO:0000313" key="16">
    <source>
        <dbReference type="Proteomes" id="UP000261905"/>
    </source>
</evidence>
<evidence type="ECO:0000256" key="2">
    <source>
        <dbReference type="ARBA" id="ARBA00004651"/>
    </source>
</evidence>
<evidence type="ECO:0000313" key="15">
    <source>
        <dbReference type="EMBL" id="REK74809.1"/>
    </source>
</evidence>
<dbReference type="OrthoDB" id="9776552at2"/>
<dbReference type="InterPro" id="IPR036890">
    <property type="entry name" value="HATPase_C_sf"/>
</dbReference>
<dbReference type="GO" id="GO:0005886">
    <property type="term" value="C:plasma membrane"/>
    <property type="evidence" value="ECO:0007669"/>
    <property type="project" value="UniProtKB-SubCell"/>
</dbReference>
<evidence type="ECO:0000256" key="11">
    <source>
        <dbReference type="ARBA" id="ARBA00023136"/>
    </source>
</evidence>
<evidence type="ECO:0000256" key="5">
    <source>
        <dbReference type="ARBA" id="ARBA00022553"/>
    </source>
</evidence>
<dbReference type="EC" id="2.7.13.3" evidence="3"/>
<evidence type="ECO:0000256" key="6">
    <source>
        <dbReference type="ARBA" id="ARBA00022679"/>
    </source>
</evidence>
<evidence type="ECO:0000259" key="14">
    <source>
        <dbReference type="PROSITE" id="PS50885"/>
    </source>
</evidence>